<keyword evidence="2" id="KW-1185">Reference proteome</keyword>
<dbReference type="EMBL" id="CATKSH010000002">
    <property type="protein sequence ID" value="CAI9119788.1"/>
    <property type="molecule type" value="Genomic_DNA"/>
</dbReference>
<sequence length="137" mass="15095">MLASILAALTACSPYASINKENKQLALAGFVAHPADTTARWQMMNLLPPNKLAYRLSAQGPILLYADPLACGCVYFGDRQAYNHYVATHKISPTEEKEMQAEINMHPGWDWTAWAPTADPDAVSGLRRAINQPPGWQ</sequence>
<dbReference type="Proteomes" id="UP001176960">
    <property type="component" value="Unassembled WGS sequence"/>
</dbReference>
<dbReference type="AlphaFoldDB" id="A0AA35UEV7"/>
<gene>
    <name evidence="1" type="ORF">LMG32879_000613</name>
</gene>
<reference evidence="1" key="1">
    <citation type="submission" date="2023-03" db="EMBL/GenBank/DDBJ databases">
        <authorList>
            <person name="Cleenwerck I."/>
        </authorList>
    </citation>
    <scope>NUCLEOTIDE SEQUENCE</scope>
    <source>
        <strain evidence="1">LMG 32879</strain>
    </source>
</reference>
<dbReference type="RefSeq" id="WP_289841525.1">
    <property type="nucleotide sequence ID" value="NZ_CATKSH010000002.1"/>
</dbReference>
<evidence type="ECO:0000313" key="2">
    <source>
        <dbReference type="Proteomes" id="UP001176960"/>
    </source>
</evidence>
<proteinExistence type="predicted"/>
<evidence type="ECO:0000313" key="1">
    <source>
        <dbReference type="EMBL" id="CAI9119788.1"/>
    </source>
</evidence>
<protein>
    <submittedName>
        <fullName evidence="1">Uncharacterized protein</fullName>
    </submittedName>
</protein>
<comment type="caution">
    <text evidence="1">The sequence shown here is derived from an EMBL/GenBank/DDBJ whole genome shotgun (WGS) entry which is preliminary data.</text>
</comment>
<name>A0AA35UEV7_9PROT</name>
<organism evidence="1 2">
    <name type="scientific">Brytella acorum</name>
    <dbReference type="NCBI Taxonomy" id="2959299"/>
    <lineage>
        <taxon>Bacteria</taxon>
        <taxon>Pseudomonadati</taxon>
        <taxon>Pseudomonadota</taxon>
        <taxon>Alphaproteobacteria</taxon>
        <taxon>Acetobacterales</taxon>
        <taxon>Acetobacteraceae</taxon>
        <taxon>Brytella</taxon>
    </lineage>
</organism>
<accession>A0AA35UEV7</accession>